<dbReference type="AlphaFoldDB" id="A0A917VRD8"/>
<dbReference type="SMART" id="SM00644">
    <property type="entry name" value="Ami_2"/>
    <property type="match status" value="1"/>
</dbReference>
<reference evidence="8" key="2">
    <citation type="submission" date="2020-09" db="EMBL/GenBank/DDBJ databases">
        <authorList>
            <person name="Sun Q."/>
            <person name="Ohkuma M."/>
        </authorList>
    </citation>
    <scope>NUCLEOTIDE SEQUENCE</scope>
    <source>
        <strain evidence="8">JCM 13064</strain>
    </source>
</reference>
<feature type="domain" description="N-acetylmuramoyl-L-alanine amidase" evidence="7">
    <location>
        <begin position="278"/>
        <end position="415"/>
    </location>
</feature>
<dbReference type="Gene3D" id="3.40.80.10">
    <property type="entry name" value="Peptidoglycan recognition protein-like"/>
    <property type="match status" value="1"/>
</dbReference>
<proteinExistence type="predicted"/>
<evidence type="ECO:0000256" key="4">
    <source>
        <dbReference type="ARBA" id="ARBA00023316"/>
    </source>
</evidence>
<dbReference type="PANTHER" id="PTHR30417">
    <property type="entry name" value="N-ACETYLMURAMOYL-L-ALANINE AMIDASE AMID"/>
    <property type="match status" value="1"/>
</dbReference>
<protein>
    <recommendedName>
        <fullName evidence="2">N-acetylmuramoyl-L-alanine amidase</fullName>
        <ecNumber evidence="2">3.5.1.28</ecNumber>
    </recommendedName>
</protein>
<feature type="chain" id="PRO_5037755304" description="N-acetylmuramoyl-L-alanine amidase" evidence="6">
    <location>
        <begin position="29"/>
        <end position="654"/>
    </location>
</feature>
<dbReference type="InterPro" id="IPR023346">
    <property type="entry name" value="Lysozyme-like_dom_sf"/>
</dbReference>
<dbReference type="Pfam" id="PF01510">
    <property type="entry name" value="Amidase_2"/>
    <property type="match status" value="1"/>
</dbReference>
<evidence type="ECO:0000256" key="2">
    <source>
        <dbReference type="ARBA" id="ARBA00011901"/>
    </source>
</evidence>
<dbReference type="EMBL" id="BMNT01000041">
    <property type="protein sequence ID" value="GGL11113.1"/>
    <property type="molecule type" value="Genomic_DNA"/>
</dbReference>
<keyword evidence="6" id="KW-0732">Signal</keyword>
<dbReference type="SUPFAM" id="SSF53955">
    <property type="entry name" value="Lysozyme-like"/>
    <property type="match status" value="1"/>
</dbReference>
<organism evidence="8 9">
    <name type="scientific">Sphaerisporangium melleum</name>
    <dbReference type="NCBI Taxonomy" id="321316"/>
    <lineage>
        <taxon>Bacteria</taxon>
        <taxon>Bacillati</taxon>
        <taxon>Actinomycetota</taxon>
        <taxon>Actinomycetes</taxon>
        <taxon>Streptosporangiales</taxon>
        <taxon>Streptosporangiaceae</taxon>
        <taxon>Sphaerisporangium</taxon>
    </lineage>
</organism>
<dbReference type="SUPFAM" id="SSF55846">
    <property type="entry name" value="N-acetylmuramoyl-L-alanine amidase-like"/>
    <property type="match status" value="1"/>
</dbReference>
<accession>A0A917VRD8</accession>
<evidence type="ECO:0000256" key="3">
    <source>
        <dbReference type="ARBA" id="ARBA00022801"/>
    </source>
</evidence>
<feature type="signal peptide" evidence="6">
    <location>
        <begin position="1"/>
        <end position="28"/>
    </location>
</feature>
<dbReference type="GO" id="GO:0009254">
    <property type="term" value="P:peptidoglycan turnover"/>
    <property type="evidence" value="ECO:0007669"/>
    <property type="project" value="TreeGrafter"/>
</dbReference>
<gene>
    <name evidence="8" type="ORF">GCM10007964_61610</name>
</gene>
<name>A0A917VRD8_9ACTN</name>
<dbReference type="PANTHER" id="PTHR30417:SF1">
    <property type="entry name" value="N-ACETYLMURAMOYL-L-ALANINE AMIDASE AMID"/>
    <property type="match status" value="1"/>
</dbReference>
<keyword evidence="4" id="KW-0961">Cell wall biogenesis/degradation</keyword>
<dbReference type="Gene3D" id="1.10.530.10">
    <property type="match status" value="1"/>
</dbReference>
<comment type="catalytic activity">
    <reaction evidence="1">
        <text>Hydrolyzes the link between N-acetylmuramoyl residues and L-amino acid residues in certain cell-wall glycopeptides.</text>
        <dbReference type="EC" id="3.5.1.28"/>
    </reaction>
</comment>
<dbReference type="FunFam" id="3.40.80.10:FF:000006">
    <property type="entry name" value="N-acetylmuramoyl-L-alanine amidase"/>
    <property type="match status" value="1"/>
</dbReference>
<comment type="caution">
    <text evidence="8">The sequence shown here is derived from an EMBL/GenBank/DDBJ whole genome shotgun (WGS) entry which is preliminary data.</text>
</comment>
<dbReference type="InterPro" id="IPR036505">
    <property type="entry name" value="Amidase/PGRP_sf"/>
</dbReference>
<evidence type="ECO:0000256" key="1">
    <source>
        <dbReference type="ARBA" id="ARBA00001561"/>
    </source>
</evidence>
<sequence>MRRTTAAVASATAVPLLLSLATPGSASAPPHPGPHARPSGSGHEPAVTGPRRARPPEGGRAVGAPGRQEAFRAAAARYGVPERVLLGVSYLESRWDGNRGLPSVAGGYGPMHLTDPRRAPGDAASKRGAPETTGTAGEAARLTGVPARSLLTDYTANVLGGAALLARHQRDLGLPADRDPAAWYGAVARYSGARDRGTASRFADEVFSLVKEGANRITDDGGQVLLPAAPQITPRMDQVERLGLPEAEGGRAECPSGLSCEWRPAPHRRLPGGGYGNHDRADRPRDSRVQYIVIHDTEETYAKTLKLVDDPAYVSWHYTIRSSDGHIAQHVRTRDIAWHAGNWYFNARSIGIEHEGFLTRPGAWYTEAMYRSSARLVRHLAKRYHIPLDRAHILGHDNIPGTAPRDVPGMHVDPGPYWDWGHYFALLGRPIKATAGAHGGLVTIRTDYRRHRPRYTGCGKEGADCPPHGSASVRLHIAPRADAPLVRDVGRRARGESTYQVYDHGARATTGQQFALAGRRGDWTAIWYLGQRAWFHNPEDAPTAVNATGLVVTPRPGRDAVPVYGRAYPEPEAYPLDVPVQPIVPLQYAISPGQRYAVGLATRGEHYHATTFERAGHRRVRGRTLYFQIQFGHRVAFVRAGDVEILPASLDLPR</sequence>
<dbReference type="GO" id="GO:0008745">
    <property type="term" value="F:N-acetylmuramoyl-L-alanine amidase activity"/>
    <property type="evidence" value="ECO:0007669"/>
    <property type="project" value="UniProtKB-EC"/>
</dbReference>
<evidence type="ECO:0000256" key="5">
    <source>
        <dbReference type="SAM" id="MobiDB-lite"/>
    </source>
</evidence>
<feature type="compositionally biased region" description="Basic and acidic residues" evidence="5">
    <location>
        <begin position="114"/>
        <end position="129"/>
    </location>
</feature>
<dbReference type="GO" id="GO:0009253">
    <property type="term" value="P:peptidoglycan catabolic process"/>
    <property type="evidence" value="ECO:0007669"/>
    <property type="project" value="InterPro"/>
</dbReference>
<evidence type="ECO:0000313" key="8">
    <source>
        <dbReference type="EMBL" id="GGL11113.1"/>
    </source>
</evidence>
<feature type="compositionally biased region" description="Low complexity" evidence="5">
    <location>
        <begin position="56"/>
        <end position="65"/>
    </location>
</feature>
<dbReference type="CDD" id="cd06583">
    <property type="entry name" value="PGRP"/>
    <property type="match status" value="1"/>
</dbReference>
<keyword evidence="9" id="KW-1185">Reference proteome</keyword>
<feature type="region of interest" description="Disordered" evidence="5">
    <location>
        <begin position="106"/>
        <end position="138"/>
    </location>
</feature>
<dbReference type="InterPro" id="IPR002502">
    <property type="entry name" value="Amidase_domain"/>
</dbReference>
<dbReference type="Proteomes" id="UP000645217">
    <property type="component" value="Unassembled WGS sequence"/>
</dbReference>
<dbReference type="EC" id="3.5.1.28" evidence="2"/>
<evidence type="ECO:0000256" key="6">
    <source>
        <dbReference type="SAM" id="SignalP"/>
    </source>
</evidence>
<dbReference type="InterPro" id="IPR051206">
    <property type="entry name" value="NAMLAA_amidase_2"/>
</dbReference>
<reference evidence="8" key="1">
    <citation type="journal article" date="2014" name="Int. J. Syst. Evol. Microbiol.">
        <title>Complete genome sequence of Corynebacterium casei LMG S-19264T (=DSM 44701T), isolated from a smear-ripened cheese.</title>
        <authorList>
            <consortium name="US DOE Joint Genome Institute (JGI-PGF)"/>
            <person name="Walter F."/>
            <person name="Albersmeier A."/>
            <person name="Kalinowski J."/>
            <person name="Ruckert C."/>
        </authorList>
    </citation>
    <scope>NUCLEOTIDE SEQUENCE</scope>
    <source>
        <strain evidence="8">JCM 13064</strain>
    </source>
</reference>
<evidence type="ECO:0000259" key="7">
    <source>
        <dbReference type="SMART" id="SM00644"/>
    </source>
</evidence>
<dbReference type="GO" id="GO:0071555">
    <property type="term" value="P:cell wall organization"/>
    <property type="evidence" value="ECO:0007669"/>
    <property type="project" value="UniProtKB-KW"/>
</dbReference>
<dbReference type="RefSeq" id="WP_189166572.1">
    <property type="nucleotide sequence ID" value="NZ_BMNT01000041.1"/>
</dbReference>
<keyword evidence="3" id="KW-0378">Hydrolase</keyword>
<feature type="region of interest" description="Disordered" evidence="5">
    <location>
        <begin position="22"/>
        <end position="65"/>
    </location>
</feature>
<evidence type="ECO:0000313" key="9">
    <source>
        <dbReference type="Proteomes" id="UP000645217"/>
    </source>
</evidence>